<dbReference type="InterPro" id="IPR017937">
    <property type="entry name" value="Thioredoxin_CS"/>
</dbReference>
<evidence type="ECO:0000256" key="4">
    <source>
        <dbReference type="ARBA" id="ARBA00023284"/>
    </source>
</evidence>
<protein>
    <submittedName>
        <fullName evidence="6">AhpC/TSA family protein</fullName>
    </submittedName>
</protein>
<dbReference type="InterPro" id="IPR000866">
    <property type="entry name" value="AhpC/TSA"/>
</dbReference>
<dbReference type="Pfam" id="PF00578">
    <property type="entry name" value="AhpC-TSA"/>
    <property type="match status" value="1"/>
</dbReference>
<keyword evidence="4" id="KW-0676">Redox-active center</keyword>
<evidence type="ECO:0000313" key="6">
    <source>
        <dbReference type="EMBL" id="RKE98189.1"/>
    </source>
</evidence>
<dbReference type="InterPro" id="IPR050553">
    <property type="entry name" value="Thioredoxin_ResA/DsbE_sf"/>
</dbReference>
<evidence type="ECO:0000256" key="3">
    <source>
        <dbReference type="ARBA" id="ARBA00023157"/>
    </source>
</evidence>
<comment type="subcellular location">
    <subcellularLocation>
        <location evidence="1">Cell envelope</location>
    </subcellularLocation>
</comment>
<feature type="domain" description="Thioredoxin" evidence="5">
    <location>
        <begin position="19"/>
        <end position="174"/>
    </location>
</feature>
<gene>
    <name evidence="6" type="ORF">BXY80_0264</name>
</gene>
<keyword evidence="3" id="KW-1015">Disulfide bond</keyword>
<dbReference type="GO" id="GO:0030313">
    <property type="term" value="C:cell envelope"/>
    <property type="evidence" value="ECO:0007669"/>
    <property type="project" value="UniProtKB-SubCell"/>
</dbReference>
<evidence type="ECO:0000256" key="2">
    <source>
        <dbReference type="ARBA" id="ARBA00022748"/>
    </source>
</evidence>
<accession>A0A420DVE2</accession>
<dbReference type="RefSeq" id="WP_120199414.1">
    <property type="nucleotide sequence ID" value="NZ_RAQJ01000001.1"/>
</dbReference>
<sequence>MKQLSYLIFIGLLMVSCNNKSNKTNDELVFNNAEEKELEIFDFEKFEPLLHKNDETVYVINFWATWCAPCVKELPHFETLAKNYKAKNVELILVSLDFPKKYETKLKPFIAKNKIQSRVIAINDVDFNAWLPKVNKDWTGAIPATLIYTKDKREFYERSFNYKELETELKQFLN</sequence>
<name>A0A420DVE2_9FLAO</name>
<dbReference type="InterPro" id="IPR036249">
    <property type="entry name" value="Thioredoxin-like_sf"/>
</dbReference>
<dbReference type="PANTHER" id="PTHR42852:SF6">
    <property type="entry name" value="THIOL:DISULFIDE INTERCHANGE PROTEIN DSBE"/>
    <property type="match status" value="1"/>
</dbReference>
<evidence type="ECO:0000259" key="5">
    <source>
        <dbReference type="PROSITE" id="PS51352"/>
    </source>
</evidence>
<dbReference type="GO" id="GO:0017004">
    <property type="term" value="P:cytochrome complex assembly"/>
    <property type="evidence" value="ECO:0007669"/>
    <property type="project" value="UniProtKB-KW"/>
</dbReference>
<dbReference type="Proteomes" id="UP000284892">
    <property type="component" value="Unassembled WGS sequence"/>
</dbReference>
<evidence type="ECO:0000256" key="1">
    <source>
        <dbReference type="ARBA" id="ARBA00004196"/>
    </source>
</evidence>
<dbReference type="InterPro" id="IPR013766">
    <property type="entry name" value="Thioredoxin_domain"/>
</dbReference>
<dbReference type="CDD" id="cd02966">
    <property type="entry name" value="TlpA_like_family"/>
    <property type="match status" value="1"/>
</dbReference>
<evidence type="ECO:0000313" key="7">
    <source>
        <dbReference type="Proteomes" id="UP000284892"/>
    </source>
</evidence>
<dbReference type="Gene3D" id="3.40.30.10">
    <property type="entry name" value="Glutaredoxin"/>
    <property type="match status" value="1"/>
</dbReference>
<reference evidence="6 7" key="1">
    <citation type="submission" date="2018-09" db="EMBL/GenBank/DDBJ databases">
        <title>Genomic Encyclopedia of Archaeal and Bacterial Type Strains, Phase II (KMG-II): from individual species to whole genera.</title>
        <authorList>
            <person name="Goeker M."/>
        </authorList>
    </citation>
    <scope>NUCLEOTIDE SEQUENCE [LARGE SCALE GENOMIC DNA]</scope>
    <source>
        <strain evidence="6 7">DSM 26283</strain>
    </source>
</reference>
<comment type="caution">
    <text evidence="6">The sequence shown here is derived from an EMBL/GenBank/DDBJ whole genome shotgun (WGS) entry which is preliminary data.</text>
</comment>
<dbReference type="PROSITE" id="PS00194">
    <property type="entry name" value="THIOREDOXIN_1"/>
    <property type="match status" value="1"/>
</dbReference>
<dbReference type="GO" id="GO:0016209">
    <property type="term" value="F:antioxidant activity"/>
    <property type="evidence" value="ECO:0007669"/>
    <property type="project" value="InterPro"/>
</dbReference>
<dbReference type="PANTHER" id="PTHR42852">
    <property type="entry name" value="THIOL:DISULFIDE INTERCHANGE PROTEIN DSBE"/>
    <property type="match status" value="1"/>
</dbReference>
<organism evidence="6 7">
    <name type="scientific">Ichthyenterobacterium magnum</name>
    <dbReference type="NCBI Taxonomy" id="1230530"/>
    <lineage>
        <taxon>Bacteria</taxon>
        <taxon>Pseudomonadati</taxon>
        <taxon>Bacteroidota</taxon>
        <taxon>Flavobacteriia</taxon>
        <taxon>Flavobacteriales</taxon>
        <taxon>Flavobacteriaceae</taxon>
        <taxon>Ichthyenterobacterium</taxon>
    </lineage>
</organism>
<dbReference type="PROSITE" id="PS51352">
    <property type="entry name" value="THIOREDOXIN_2"/>
    <property type="match status" value="1"/>
</dbReference>
<dbReference type="AlphaFoldDB" id="A0A420DVE2"/>
<dbReference type="OrthoDB" id="9815205at2"/>
<keyword evidence="2" id="KW-0201">Cytochrome c-type biogenesis</keyword>
<dbReference type="GO" id="GO:0016491">
    <property type="term" value="F:oxidoreductase activity"/>
    <property type="evidence" value="ECO:0007669"/>
    <property type="project" value="InterPro"/>
</dbReference>
<keyword evidence="7" id="KW-1185">Reference proteome</keyword>
<dbReference type="PROSITE" id="PS51257">
    <property type="entry name" value="PROKAR_LIPOPROTEIN"/>
    <property type="match status" value="1"/>
</dbReference>
<dbReference type="EMBL" id="RAQJ01000001">
    <property type="protein sequence ID" value="RKE98189.1"/>
    <property type="molecule type" value="Genomic_DNA"/>
</dbReference>
<proteinExistence type="predicted"/>
<dbReference type="SUPFAM" id="SSF52833">
    <property type="entry name" value="Thioredoxin-like"/>
    <property type="match status" value="1"/>
</dbReference>